<feature type="region of interest" description="Disordered" evidence="8">
    <location>
        <begin position="178"/>
        <end position="214"/>
    </location>
</feature>
<feature type="domain" description="Kinesin motor" evidence="9">
    <location>
        <begin position="43"/>
        <end position="131"/>
    </location>
</feature>
<evidence type="ECO:0000313" key="10">
    <source>
        <dbReference type="Ensembl" id="ENSP00000457176.3"/>
    </source>
</evidence>
<dbReference type="Antibodypedia" id="13324">
    <property type="antibodies" value="251 antibodies from 32 providers"/>
</dbReference>
<dbReference type="OrthoDB" id="3176171at2759"/>
<dbReference type="ChiTaRS" id="KIF22">
    <property type="organism name" value="human"/>
</dbReference>
<dbReference type="ExpressionAtlas" id="H3BTH5">
    <property type="expression patterns" value="baseline and differential"/>
</dbReference>
<dbReference type="GO" id="GO:0007018">
    <property type="term" value="P:microtubule-based movement"/>
    <property type="evidence" value="ECO:0007669"/>
    <property type="project" value="InterPro"/>
</dbReference>
<dbReference type="HOGENOM" id="CLU_1464479_0_0_1"/>
<dbReference type="MassIVE" id="H3BTH5"/>
<dbReference type="GO" id="GO:0005856">
    <property type="term" value="C:cytoskeleton"/>
    <property type="evidence" value="ECO:0007669"/>
    <property type="project" value="UniProtKB-SubCell"/>
</dbReference>
<dbReference type="Ensembl" id="ENST00000569636.7">
    <property type="protein sequence ID" value="ENSP00000457176.3"/>
    <property type="gene ID" value="ENSG00000079616.15"/>
</dbReference>
<evidence type="ECO:0000256" key="5">
    <source>
        <dbReference type="ARBA" id="ARBA00023175"/>
    </source>
</evidence>
<evidence type="ECO:0000256" key="7">
    <source>
        <dbReference type="PROSITE-ProRule" id="PRU00283"/>
    </source>
</evidence>
<keyword evidence="4" id="KW-0067">ATP-binding</keyword>
<dbReference type="PANTHER" id="PTHR47970">
    <property type="entry name" value="KINESIN-LIKE PROTEIN KIF11"/>
    <property type="match status" value="1"/>
</dbReference>
<dbReference type="GO" id="GO:0005524">
    <property type="term" value="F:ATP binding"/>
    <property type="evidence" value="ECO:0007669"/>
    <property type="project" value="UniProtKB-KW"/>
</dbReference>
<keyword evidence="11" id="KW-1185">Reference proteome</keyword>
<dbReference type="Gene3D" id="3.40.850.10">
    <property type="entry name" value="Kinesin motor domain"/>
    <property type="match status" value="1"/>
</dbReference>
<dbReference type="InterPro" id="IPR001752">
    <property type="entry name" value="Kinesin_motor_dom"/>
</dbReference>
<accession>H3BTH5</accession>
<dbReference type="ProteomicsDB" id="42641"/>
<evidence type="ECO:0007829" key="13">
    <source>
        <dbReference type="ProteomicsDB" id="H3BTH5"/>
    </source>
</evidence>
<dbReference type="InterPro" id="IPR027417">
    <property type="entry name" value="P-loop_NTPase"/>
</dbReference>
<dbReference type="Bgee" id="ENSG00000079616">
    <property type="expression patterns" value="Expressed in ventricular zone and 163 other cell types or tissues"/>
</dbReference>
<dbReference type="InterPro" id="IPR047149">
    <property type="entry name" value="KIF11-like"/>
</dbReference>
<dbReference type="GO" id="GO:0008017">
    <property type="term" value="F:microtubule binding"/>
    <property type="evidence" value="ECO:0007669"/>
    <property type="project" value="InterPro"/>
</dbReference>
<evidence type="ECO:0000256" key="2">
    <source>
        <dbReference type="ARBA" id="ARBA00022490"/>
    </source>
</evidence>
<dbReference type="OpenTargets" id="ENSG00000079616"/>
<dbReference type="VEuPathDB" id="HostDB:ENSG00000079616"/>
<dbReference type="UCSC" id="uc059stx.1">
    <property type="organism name" value="human"/>
</dbReference>
<name>H3BTH5_HUMAN</name>
<evidence type="ECO:0000256" key="6">
    <source>
        <dbReference type="ARBA" id="ARBA00023212"/>
    </source>
</evidence>
<feature type="region of interest" description="Disordered" evidence="8">
    <location>
        <begin position="130"/>
        <end position="160"/>
    </location>
</feature>
<reference evidence="10" key="4">
    <citation type="submission" date="2025-08" db="UniProtKB">
        <authorList>
            <consortium name="Ensembl"/>
        </authorList>
    </citation>
    <scope>IDENTIFICATION</scope>
</reference>
<keyword evidence="2" id="KW-0963">Cytoplasm</keyword>
<dbReference type="SUPFAM" id="SSF52540">
    <property type="entry name" value="P-loop containing nucleoside triphosphate hydrolases"/>
    <property type="match status" value="1"/>
</dbReference>
<comment type="similarity">
    <text evidence="7">Belongs to the TRAFAC class myosin-kinesin ATPase superfamily. Kinesin family.</text>
</comment>
<evidence type="ECO:0000256" key="8">
    <source>
        <dbReference type="SAM" id="MobiDB-lite"/>
    </source>
</evidence>
<dbReference type="AlphaFoldDB" id="H3BTH5"/>
<keyword evidence="3" id="KW-0547">Nucleotide-binding</keyword>
<reference evidence="10 11" key="1">
    <citation type="journal article" date="2001" name="Nature">
        <title>Initial sequencing and analysis of the human genome.</title>
        <authorList>
            <consortium name="International Human Genome Sequencing Consortium"/>
            <person name="Lander E.S."/>
            <person name="Linton L.M."/>
            <person name="Birren B."/>
            <person name="Nusbaum C."/>
            <person name="Zody M.C."/>
            <person name="Baldwin J."/>
            <person name="Devon K."/>
            <person name="Dewar K."/>
            <person name="Doyle M."/>
            <person name="FitzHugh W."/>
            <person name="Funke R."/>
            <person name="Gage D."/>
            <person name="Harris K."/>
            <person name="Heaford A."/>
            <person name="Howland J."/>
            <person name="Kann L."/>
            <person name="Lehoczky J."/>
            <person name="LeVine R."/>
            <person name="McEwan P."/>
            <person name="McKernan K."/>
            <person name="Meldrim J."/>
            <person name="Mesirov J.P."/>
            <person name="Miranda C."/>
            <person name="Morris W."/>
            <person name="Naylor J."/>
            <person name="Raymond C."/>
            <person name="Rosetti M."/>
            <person name="Santos R."/>
            <person name="Sheridan A."/>
            <person name="Sougnez C."/>
            <person name="Stange-Thomann N."/>
            <person name="Stojanovic N."/>
            <person name="Subramanian A."/>
            <person name="Wyman D."/>
            <person name="Rogers J."/>
            <person name="Sulston J."/>
            <person name="Ainscough R."/>
            <person name="Beck S."/>
            <person name="Bentley D."/>
            <person name="Burton J."/>
            <person name="Clee C."/>
            <person name="Carter N."/>
            <person name="Coulson A."/>
            <person name="Deadman R."/>
            <person name="Deloukas P."/>
            <person name="Dunham A."/>
            <person name="Dunham I."/>
            <person name="Durbin R."/>
            <person name="French L."/>
            <person name="Grafham D."/>
            <person name="Gregory S."/>
            <person name="Hubbard T."/>
            <person name="Humphray S."/>
            <person name="Hunt A."/>
            <person name="Jones M."/>
            <person name="Lloyd C."/>
            <person name="McMurray A."/>
            <person name="Matthews L."/>
            <person name="Mercer S."/>
            <person name="Milne S."/>
            <person name="Mullikin J.C."/>
            <person name="Mungall A."/>
            <person name="Plumb R."/>
            <person name="Ross M."/>
            <person name="Shownkeen R."/>
            <person name="Sims S."/>
            <person name="Waterston R.H."/>
            <person name="Wilson R.K."/>
            <person name="Hillier L.W."/>
            <person name="McPherson J.D."/>
            <person name="Marra M.A."/>
            <person name="Mardis E.R."/>
            <person name="Fulton L.A."/>
            <person name="Chinwalla A.T."/>
            <person name="Pepin K.H."/>
            <person name="Gish W.R."/>
            <person name="Chissoe S.L."/>
            <person name="Wendl M.C."/>
            <person name="Delehaunty K.D."/>
            <person name="Miner T.L."/>
            <person name="Delehaunty A."/>
            <person name="Kramer J.B."/>
            <person name="Cook L.L."/>
            <person name="Fulton R.S."/>
            <person name="Johnson D.L."/>
            <person name="Minx P.J."/>
            <person name="Clifton S.W."/>
            <person name="Hawkins T."/>
            <person name="Branscomb E."/>
            <person name="Predki P."/>
            <person name="Richardson P."/>
            <person name="Wenning S."/>
            <person name="Slezak T."/>
            <person name="Doggett N."/>
            <person name="Cheng J.F."/>
            <person name="Olsen A."/>
            <person name="Lucas S."/>
            <person name="Elkin C."/>
            <person name="Uberbacher E."/>
            <person name="Frazier M."/>
            <person name="Gibbs R.A."/>
            <person name="Muzny D.M."/>
            <person name="Scherer S.E."/>
            <person name="Bouck J.B."/>
            <person name="Sodergren E.J."/>
            <person name="Worley K.C."/>
            <person name="Rives C.M."/>
            <person name="Gorrell J.H."/>
            <person name="Metzker M.L."/>
            <person name="Naylor S.L."/>
            <person name="Kucherlapati R.S."/>
            <person name="Nelson D.L."/>
            <person name="Weinstock G.M."/>
            <person name="Sakaki Y."/>
            <person name="Fujiyama A."/>
            <person name="Hattori M."/>
            <person name="Yada T."/>
            <person name="Toyoda A."/>
            <person name="Itoh T."/>
            <person name="Kawagoe C."/>
            <person name="Watanabe H."/>
            <person name="Totoki Y."/>
            <person name="Taylor T."/>
            <person name="Weissenbach J."/>
            <person name="Heilig R."/>
            <person name="Saurin W."/>
            <person name="Artiguenave F."/>
            <person name="Brottier P."/>
            <person name="Bruls T."/>
            <person name="Pelletier E."/>
            <person name="Robert C."/>
            <person name="Wincker P."/>
            <person name="Smith D.R."/>
            <person name="Doucette-Stamm L."/>
            <person name="Rubenfield M."/>
            <person name="Weinstock K."/>
            <person name="Lee H.M."/>
            <person name="Dubois J."/>
            <person name="Rosenthal A."/>
            <person name="Platzer M."/>
            <person name="Nyakatura G."/>
            <person name="Taudien S."/>
            <person name="Rump A."/>
            <person name="Yang H."/>
            <person name="Yu J."/>
            <person name="Wang J."/>
            <person name="Huang G."/>
            <person name="Gu J."/>
            <person name="Hood L."/>
            <person name="Rowen L."/>
            <person name="Madan A."/>
            <person name="Qin S."/>
            <person name="Davis R.W."/>
            <person name="Federspiel N.A."/>
            <person name="Abola A.P."/>
            <person name="Proctor M.J."/>
            <person name="Myers R.M."/>
            <person name="Schmutz J."/>
            <person name="Dickson M."/>
            <person name="Grimwood J."/>
            <person name="Cox D.R."/>
            <person name="Olson M.V."/>
            <person name="Kaul R."/>
            <person name="Raymond C."/>
            <person name="Shimizu N."/>
            <person name="Kawasaki K."/>
            <person name="Minoshima S."/>
            <person name="Evans G.A."/>
            <person name="Athanasiou M."/>
            <person name="Schultz R."/>
            <person name="Roe B.A."/>
            <person name="Chen F."/>
            <person name="Pan H."/>
            <person name="Ramser J."/>
            <person name="Lehrach H."/>
            <person name="Reinhardt R."/>
            <person name="McCombie W.R."/>
            <person name="de la Bastide M."/>
            <person name="Dedhia N."/>
            <person name="Blocker H."/>
            <person name="Hornischer K."/>
            <person name="Nordsiek G."/>
            <person name="Agarwala R."/>
            <person name="Aravind L."/>
            <person name="Bailey J.A."/>
            <person name="Bateman A."/>
            <person name="Batzoglou S."/>
            <person name="Birney E."/>
            <person name="Bork P."/>
            <person name="Brown D.G."/>
            <person name="Burge C.B."/>
            <person name="Cerutti L."/>
            <person name="Chen H.C."/>
            <person name="Church D."/>
            <person name="Clamp M."/>
            <person name="Copley R.R."/>
            <person name="Doerks T."/>
            <person name="Eddy S.R."/>
            <person name="Eichler E.E."/>
            <person name="Furey T.S."/>
            <person name="Galagan J."/>
            <person name="Gilbert J.G."/>
            <person name="Harmon C."/>
            <person name="Hayashizaki Y."/>
            <person name="Haussler D."/>
            <person name="Hermjakob H."/>
            <person name="Hokamp K."/>
            <person name="Jang W."/>
            <person name="Johnson L.S."/>
            <person name="Jones T.A."/>
            <person name="Kasif S."/>
            <person name="Kaspryzk A."/>
            <person name="Kennedy S."/>
            <person name="Kent W.J."/>
            <person name="Kitts P."/>
            <person name="Koonin E.V."/>
            <person name="Korf I."/>
            <person name="Kulp D."/>
            <person name="Lancet D."/>
            <person name="Lowe T.M."/>
            <person name="McLysaght A."/>
            <person name="Mikkelsen T."/>
            <person name="Moran J.V."/>
            <person name="Mulder N."/>
            <person name="Pollara V.J."/>
            <person name="Ponting C.P."/>
            <person name="Schuler G."/>
            <person name="Schultz J."/>
            <person name="Slater G."/>
            <person name="Smit A.F."/>
            <person name="Stupka E."/>
            <person name="Szustakowski J."/>
            <person name="Thierry-Mieg D."/>
            <person name="Thierry-Mieg J."/>
            <person name="Wagner L."/>
            <person name="Wallis J."/>
            <person name="Wheeler R."/>
            <person name="Williams A."/>
            <person name="Wolf Y.I."/>
            <person name="Wolfe K.H."/>
            <person name="Yang S.P."/>
            <person name="Yeh R.F."/>
            <person name="Collins F."/>
            <person name="Guyer M.S."/>
            <person name="Peterson J."/>
            <person name="Felsenfeld A."/>
            <person name="Wetterstrand K.A."/>
            <person name="Patrinos A."/>
            <person name="Morgan M.J."/>
            <person name="de Jong P."/>
            <person name="Catanese J.J."/>
            <person name="Osoegawa K."/>
            <person name="Shizuya H."/>
            <person name="Choi S."/>
            <person name="Chen Y.J."/>
        </authorList>
    </citation>
    <scope>NUCLEOTIDE SEQUENCE [LARGE SCALE GENOMIC DNA]</scope>
</reference>
<dbReference type="Proteomes" id="UP000005640">
    <property type="component" value="Chromosome 16"/>
</dbReference>
<dbReference type="InterPro" id="IPR036961">
    <property type="entry name" value="Kinesin_motor_dom_sf"/>
</dbReference>
<organism evidence="10 11">
    <name type="scientific">Homo sapiens</name>
    <name type="common">Human</name>
    <dbReference type="NCBI Taxonomy" id="9606"/>
    <lineage>
        <taxon>Eukaryota</taxon>
        <taxon>Metazoa</taxon>
        <taxon>Chordata</taxon>
        <taxon>Craniata</taxon>
        <taxon>Vertebrata</taxon>
        <taxon>Euteleostomi</taxon>
        <taxon>Mammalia</taxon>
        <taxon>Eutheria</taxon>
        <taxon>Euarchontoglires</taxon>
        <taxon>Primates</taxon>
        <taxon>Haplorrhini</taxon>
        <taxon>Catarrhini</taxon>
        <taxon>Hominidae</taxon>
        <taxon>Homo</taxon>
    </lineage>
</organism>
<sequence>MAAGGSTQQRRREMAAASAAAISGAGRCRLSKIGATRRPPPARVRVAVRLRPFVDGTAGASDPPCVRGMDSCSLEIANWRNHQETLKYQFDAFYGERSTQQDIYAGSVQPILRHLLEGQNASVLAYGPTGADAHNAGQPRATWGDPAGSHGPPAAHKGGGCRGPAMGPFCHHVLPRDLPGEGIRPPGPCFGRPGNPRRLPGEYPDSGSLPEAHQ</sequence>
<evidence type="ECO:0000259" key="9">
    <source>
        <dbReference type="PROSITE" id="PS50067"/>
    </source>
</evidence>
<reference evidence="10 11" key="3">
    <citation type="journal article" date="2004" name="Nature">
        <title>The sequence and analysis of duplication-rich human chromosome 16.</title>
        <authorList>
            <person name="Martin J."/>
            <person name="Han C."/>
            <person name="Gordon L.A."/>
            <person name="Terry A."/>
            <person name="Prabhakar S."/>
            <person name="She X."/>
            <person name="Xie G."/>
            <person name="Hellsten U."/>
            <person name="Chan Y.M."/>
            <person name="Altherr M."/>
            <person name="Couronne O."/>
            <person name="Aerts A."/>
            <person name="Bajorek E."/>
            <person name="Black S."/>
            <person name="Blumer H."/>
            <person name="Branscomb E."/>
            <person name="Brown N.C."/>
            <person name="Bruno W.J."/>
            <person name="Buckingham J.M."/>
            <person name="Callen D.F."/>
            <person name="Campbell C.S."/>
            <person name="Campbell M.L."/>
            <person name="Campbell E.W."/>
            <person name="Caoile C."/>
            <person name="Challacombe J.F."/>
            <person name="Chasteen L.A."/>
            <person name="Chertkov O."/>
            <person name="Chi H.C."/>
            <person name="Christensen M."/>
            <person name="Clark L.M."/>
            <person name="Cohn J.D."/>
            <person name="Denys M."/>
            <person name="Detter J.C."/>
            <person name="Dickson M."/>
            <person name="Dimitrijevic-Bussod M."/>
            <person name="Escobar J."/>
            <person name="Fawcett J.J."/>
            <person name="Flowers D."/>
            <person name="Fotopulos D."/>
            <person name="Glavina T."/>
            <person name="Gomez M."/>
            <person name="Gonzales E."/>
            <person name="Goodstein D."/>
            <person name="Goodwin L.A."/>
            <person name="Grady D.L."/>
            <person name="Grigoriev I."/>
            <person name="Groza M."/>
            <person name="Hammon N."/>
            <person name="Hawkins T."/>
            <person name="Haydu L."/>
            <person name="Hildebrand C.E."/>
            <person name="Huang W."/>
            <person name="Israni S."/>
            <person name="Jett J."/>
            <person name="Jewett P.B."/>
            <person name="Kadner K."/>
            <person name="Kimball H."/>
            <person name="Kobayashi A."/>
            <person name="Krawczyk M.C."/>
            <person name="Leyba T."/>
            <person name="Longmire J.L."/>
            <person name="Lopez F."/>
            <person name="Lou Y."/>
            <person name="Lowry S."/>
            <person name="Ludeman T."/>
            <person name="Manohar C.F."/>
            <person name="Mark G.A."/>
            <person name="McMurray K.L."/>
            <person name="Meincke L.J."/>
            <person name="Morgan J."/>
            <person name="Moyzis R.K."/>
            <person name="Mundt M.O."/>
            <person name="Munk A.C."/>
            <person name="Nandkeshwar R.D."/>
            <person name="Pitluck S."/>
            <person name="Pollard M."/>
            <person name="Predki P."/>
            <person name="Parson-Quintana B."/>
            <person name="Ramirez L."/>
            <person name="Rash S."/>
            <person name="Retterer J."/>
            <person name="Ricke D.O."/>
            <person name="Robinson D.L."/>
            <person name="Rodriguez A."/>
            <person name="Salamov A."/>
            <person name="Saunders E.H."/>
            <person name="Scott D."/>
            <person name="Shough T."/>
            <person name="Stallings R.L."/>
            <person name="Stalvey M."/>
            <person name="Sutherland R.D."/>
            <person name="Tapia R."/>
            <person name="Tesmer J.G."/>
            <person name="Thayer N."/>
            <person name="Thompson L.S."/>
            <person name="Tice H."/>
            <person name="Torney D.C."/>
            <person name="Tran-Gyamfi M."/>
            <person name="Tsai M."/>
            <person name="Ulanovsky L.E."/>
            <person name="Ustaszewska A."/>
            <person name="Vo N."/>
            <person name="White P.S."/>
            <person name="Williams A.L."/>
            <person name="Wills P.L."/>
            <person name="Wu J.R."/>
            <person name="Wu K."/>
            <person name="Yang J."/>
            <person name="Dejong P."/>
            <person name="Bruce D."/>
            <person name="Doggett N.A."/>
            <person name="Deaven L."/>
            <person name="Schmutz J."/>
            <person name="Grimwood J."/>
            <person name="Richardson P."/>
            <person name="Rokhsar D.S."/>
            <person name="Eichler E.E."/>
            <person name="Gilna P."/>
            <person name="Lucas S.M."/>
            <person name="Myers R.M."/>
            <person name="Rubin E.M."/>
            <person name="Pennacchio L.A."/>
        </authorList>
    </citation>
    <scope>NUCLEOTIDE SEQUENCE [LARGE SCALE GENOMIC DNA]</scope>
</reference>
<dbReference type="PANTHER" id="PTHR47970:SF12">
    <property type="entry name" value="KINESIN FAMILY MEMBER 11"/>
    <property type="match status" value="1"/>
</dbReference>
<evidence type="ECO:0000256" key="1">
    <source>
        <dbReference type="ARBA" id="ARBA00004245"/>
    </source>
</evidence>
<keyword evidence="12 13" id="KW-1267">Proteomics identification</keyword>
<evidence type="ECO:0000313" key="11">
    <source>
        <dbReference type="Proteomes" id="UP000005640"/>
    </source>
</evidence>
<dbReference type="PROSITE" id="PS50067">
    <property type="entry name" value="KINESIN_MOTOR_2"/>
    <property type="match status" value="1"/>
</dbReference>
<keyword evidence="5" id="KW-0505">Motor protein</keyword>
<proteinExistence type="evidence at protein level"/>
<comment type="subcellular location">
    <subcellularLocation>
        <location evidence="1">Cytoplasm</location>
        <location evidence="1">Cytoskeleton</location>
    </subcellularLocation>
</comment>
<reference evidence="10" key="5">
    <citation type="submission" date="2025-09" db="UniProtKB">
        <authorList>
            <consortium name="Ensembl"/>
        </authorList>
    </citation>
    <scope>IDENTIFICATION</scope>
</reference>
<dbReference type="EMBL" id="AC009133">
    <property type="status" value="NOT_ANNOTATED_CDS"/>
    <property type="molecule type" value="Genomic_DNA"/>
</dbReference>
<evidence type="ECO:0007829" key="12">
    <source>
        <dbReference type="PeptideAtlas" id="H3BTH5"/>
    </source>
</evidence>
<dbReference type="Ensembl" id="ENST00000569636.7">
    <property type="protein sequence ID" value="ENSP00000457176.3"/>
    <property type="gene ID" value="ENSG00000079616.14"/>
</dbReference>
<keyword evidence="6" id="KW-0206">Cytoskeleton</keyword>
<protein>
    <submittedName>
        <fullName evidence="10">Kinesin family member 22</fullName>
    </submittedName>
</protein>
<comment type="caution">
    <text evidence="7">Lacks conserved residue(s) required for the propagation of feature annotation.</text>
</comment>
<dbReference type="GeneTree" id="ENSGT00940000159632"/>
<dbReference type="HGNC" id="HGNC:6391">
    <property type="gene designation" value="KIF22"/>
</dbReference>
<gene>
    <name evidence="10" type="primary">KIF22</name>
</gene>
<evidence type="ECO:0000256" key="4">
    <source>
        <dbReference type="ARBA" id="ARBA00022840"/>
    </source>
</evidence>
<evidence type="ECO:0000256" key="3">
    <source>
        <dbReference type="ARBA" id="ARBA00022741"/>
    </source>
</evidence>
<dbReference type="SMR" id="H3BTH5"/>
<dbReference type="Pfam" id="PF00225">
    <property type="entry name" value="Kinesin"/>
    <property type="match status" value="1"/>
</dbReference>
<reference evidence="10 11" key="2">
    <citation type="journal article" date="2004" name="Nature">
        <title>Finishing the euchromatic sequence of the human genome.</title>
        <authorList>
            <consortium name="International Human Genome Sequencing Consortium"/>
        </authorList>
    </citation>
    <scope>NUCLEOTIDE SEQUENCE [LARGE SCALE GENOMIC DNA]</scope>
</reference>
<dbReference type="GO" id="GO:0003777">
    <property type="term" value="F:microtubule motor activity"/>
    <property type="evidence" value="ECO:0007669"/>
    <property type="project" value="InterPro"/>
</dbReference>